<proteinExistence type="predicted"/>
<evidence type="ECO:0000313" key="1">
    <source>
        <dbReference type="EMBL" id="KAK7315940.1"/>
    </source>
</evidence>
<evidence type="ECO:0000313" key="2">
    <source>
        <dbReference type="Proteomes" id="UP001367508"/>
    </source>
</evidence>
<sequence length="114" mass="13261">MFESREGHEWSWDGFNQHSKWRHIAPSFWFFLPPRGILGKTKIRDKDLAKQVYNIEILLEMTKWKGALPMTQDQIEELIRMRVEGKDGIGSCFLGFSFSGTPDRIIASSLRNSD</sequence>
<comment type="caution">
    <text evidence="1">The sequence shown here is derived from an EMBL/GenBank/DDBJ whole genome shotgun (WGS) entry which is preliminary data.</text>
</comment>
<gene>
    <name evidence="1" type="ORF">VNO77_34522</name>
</gene>
<dbReference type="AlphaFoldDB" id="A0AAN9KDR6"/>
<accession>A0AAN9KDR6</accession>
<dbReference type="Proteomes" id="UP001367508">
    <property type="component" value="Unassembled WGS sequence"/>
</dbReference>
<name>A0AAN9KDR6_CANGL</name>
<keyword evidence="2" id="KW-1185">Reference proteome</keyword>
<protein>
    <submittedName>
        <fullName evidence="1">Uncharacterized protein</fullName>
    </submittedName>
</protein>
<dbReference type="EMBL" id="JAYMYQ010000008">
    <property type="protein sequence ID" value="KAK7315940.1"/>
    <property type="molecule type" value="Genomic_DNA"/>
</dbReference>
<reference evidence="1 2" key="1">
    <citation type="submission" date="2024-01" db="EMBL/GenBank/DDBJ databases">
        <title>The genomes of 5 underutilized Papilionoideae crops provide insights into root nodulation and disease resistanc.</title>
        <authorList>
            <person name="Jiang F."/>
        </authorList>
    </citation>
    <scope>NUCLEOTIDE SEQUENCE [LARGE SCALE GENOMIC DNA]</scope>
    <source>
        <strain evidence="1">LVBAO_FW01</strain>
        <tissue evidence="1">Leaves</tissue>
    </source>
</reference>
<organism evidence="1 2">
    <name type="scientific">Canavalia gladiata</name>
    <name type="common">Sword bean</name>
    <name type="synonym">Dolichos gladiatus</name>
    <dbReference type="NCBI Taxonomy" id="3824"/>
    <lineage>
        <taxon>Eukaryota</taxon>
        <taxon>Viridiplantae</taxon>
        <taxon>Streptophyta</taxon>
        <taxon>Embryophyta</taxon>
        <taxon>Tracheophyta</taxon>
        <taxon>Spermatophyta</taxon>
        <taxon>Magnoliopsida</taxon>
        <taxon>eudicotyledons</taxon>
        <taxon>Gunneridae</taxon>
        <taxon>Pentapetalae</taxon>
        <taxon>rosids</taxon>
        <taxon>fabids</taxon>
        <taxon>Fabales</taxon>
        <taxon>Fabaceae</taxon>
        <taxon>Papilionoideae</taxon>
        <taxon>50 kb inversion clade</taxon>
        <taxon>NPAAA clade</taxon>
        <taxon>indigoferoid/millettioid clade</taxon>
        <taxon>Phaseoleae</taxon>
        <taxon>Canavalia</taxon>
    </lineage>
</organism>